<evidence type="ECO:0000313" key="3">
    <source>
        <dbReference type="WBParaSite" id="Gr19_v10_g259.t1"/>
    </source>
</evidence>
<dbReference type="WBParaSite" id="Gr19_v10_g259.t1">
    <property type="protein sequence ID" value="Gr19_v10_g259.t1"/>
    <property type="gene ID" value="Gr19_v10_g259"/>
</dbReference>
<reference evidence="3" key="1">
    <citation type="submission" date="2022-11" db="UniProtKB">
        <authorList>
            <consortium name="WormBaseParasite"/>
        </authorList>
    </citation>
    <scope>IDENTIFICATION</scope>
</reference>
<evidence type="ECO:0000313" key="2">
    <source>
        <dbReference type="Proteomes" id="UP000887572"/>
    </source>
</evidence>
<name>A0A914HPT0_GLORO</name>
<keyword evidence="1" id="KW-0812">Transmembrane</keyword>
<organism evidence="2 3">
    <name type="scientific">Globodera rostochiensis</name>
    <name type="common">Golden nematode worm</name>
    <name type="synonym">Heterodera rostochiensis</name>
    <dbReference type="NCBI Taxonomy" id="31243"/>
    <lineage>
        <taxon>Eukaryota</taxon>
        <taxon>Metazoa</taxon>
        <taxon>Ecdysozoa</taxon>
        <taxon>Nematoda</taxon>
        <taxon>Chromadorea</taxon>
        <taxon>Rhabditida</taxon>
        <taxon>Tylenchina</taxon>
        <taxon>Tylenchomorpha</taxon>
        <taxon>Tylenchoidea</taxon>
        <taxon>Heteroderidae</taxon>
        <taxon>Heteroderinae</taxon>
        <taxon>Globodera</taxon>
    </lineage>
</organism>
<keyword evidence="2" id="KW-1185">Reference proteome</keyword>
<dbReference type="Proteomes" id="UP000887572">
    <property type="component" value="Unplaced"/>
</dbReference>
<keyword evidence="1" id="KW-1133">Transmembrane helix</keyword>
<keyword evidence="1" id="KW-0472">Membrane</keyword>
<feature type="transmembrane region" description="Helical" evidence="1">
    <location>
        <begin position="59"/>
        <end position="87"/>
    </location>
</feature>
<sequence>MADTSFYGLVSQLAQRFTQGKPKKTYGNSKAAIDESRLSAEVSVLEANRRQNKTNGCAFWCLIVGITLCCLLIVAVVVLAVFFVIAVTSPTTFAGTFLQDMSMKVHTSF</sequence>
<accession>A0A914HPT0</accession>
<protein>
    <submittedName>
        <fullName evidence="3">Uncharacterized protein</fullName>
    </submittedName>
</protein>
<evidence type="ECO:0000256" key="1">
    <source>
        <dbReference type="SAM" id="Phobius"/>
    </source>
</evidence>
<dbReference type="AlphaFoldDB" id="A0A914HPT0"/>
<proteinExistence type="predicted"/>